<dbReference type="GO" id="GO:0044877">
    <property type="term" value="F:protein-containing complex binding"/>
    <property type="evidence" value="ECO:0007669"/>
    <property type="project" value="TreeGrafter"/>
</dbReference>
<evidence type="ECO:0000256" key="1">
    <source>
        <dbReference type="SAM" id="Coils"/>
    </source>
</evidence>
<gene>
    <name evidence="2" type="ORF">ZIOFF_023678</name>
</gene>
<organism evidence="2 3">
    <name type="scientific">Zingiber officinale</name>
    <name type="common">Ginger</name>
    <name type="synonym">Amomum zingiber</name>
    <dbReference type="NCBI Taxonomy" id="94328"/>
    <lineage>
        <taxon>Eukaryota</taxon>
        <taxon>Viridiplantae</taxon>
        <taxon>Streptophyta</taxon>
        <taxon>Embryophyta</taxon>
        <taxon>Tracheophyta</taxon>
        <taxon>Spermatophyta</taxon>
        <taxon>Magnoliopsida</taxon>
        <taxon>Liliopsida</taxon>
        <taxon>Zingiberales</taxon>
        <taxon>Zingiberaceae</taxon>
        <taxon>Zingiber</taxon>
    </lineage>
</organism>
<sequence>MDTRPLVEKVWTSQDCRWLAIAISSAFPPPPSPGFLACDPSPRFSGVIMADGGLHRSLTGTGRSAAVSAEDGDRLPNLVGRSAVRKRLSDITNTASAGTSAMASAVIEEGKFMDVSSKDCVSQLMMENTNLLKLLAEKNKLIELSDTELKKLQNKLHKSNQQNRHLARVNSDMFAANLVSFLQPMGSEDSHRHLKLMGDLGQIVPMEYNPRDENSIKVVMAKANVVINLIGREYETRNYSFEEVNHAMAEQLAAVEDPEAVIVAIEAAPDADPDATIEAAIKAAIDVDPDTVIVAIKAALPYAMIVEAAPVTPIPIVAIEGSFDIDDDDAFFDIDNAFDIDWDAIDNDITPIAEVIDAPMIGNPDVNWEDALNWDVFDALVWEDALDWDALDWEDAHDWDALDNGVAPIAEVPAAIAAEDALDNDVAPIAKVPVAVTTEVIDAPMIGNLDVNQAQPDPHGVAPMAEVAAEVQLRRSKRTIKKKLPCHCCRK</sequence>
<dbReference type="AlphaFoldDB" id="A0A8J5H6X6"/>
<proteinExistence type="predicted"/>
<keyword evidence="1" id="KW-0175">Coiled coil</keyword>
<evidence type="ECO:0000313" key="3">
    <source>
        <dbReference type="Proteomes" id="UP000734854"/>
    </source>
</evidence>
<comment type="caution">
    <text evidence="2">The sequence shown here is derived from an EMBL/GenBank/DDBJ whole genome shotgun (WGS) entry which is preliminary data.</text>
</comment>
<dbReference type="PANTHER" id="PTHR12126">
    <property type="entry name" value="NADH-UBIQUINONE OXIDOREDUCTASE 39 KDA SUBUNIT-RELATED"/>
    <property type="match status" value="1"/>
</dbReference>
<dbReference type="GO" id="GO:0005739">
    <property type="term" value="C:mitochondrion"/>
    <property type="evidence" value="ECO:0007669"/>
    <property type="project" value="TreeGrafter"/>
</dbReference>
<feature type="coiled-coil region" evidence="1">
    <location>
        <begin position="135"/>
        <end position="169"/>
    </location>
</feature>
<dbReference type="InterPro" id="IPR051207">
    <property type="entry name" value="ComplexI_NDUFA9_subunit"/>
</dbReference>
<dbReference type="PANTHER" id="PTHR12126:SF11">
    <property type="entry name" value="NADH DEHYDROGENASE [UBIQUINONE] 1 ALPHA SUBCOMPLEX SUBUNIT 9, MITOCHONDRIAL"/>
    <property type="match status" value="1"/>
</dbReference>
<reference evidence="2 3" key="1">
    <citation type="submission" date="2020-08" db="EMBL/GenBank/DDBJ databases">
        <title>Plant Genome Project.</title>
        <authorList>
            <person name="Zhang R.-G."/>
        </authorList>
    </citation>
    <scope>NUCLEOTIDE SEQUENCE [LARGE SCALE GENOMIC DNA]</scope>
    <source>
        <tissue evidence="2">Rhizome</tissue>
    </source>
</reference>
<dbReference type="Proteomes" id="UP000734854">
    <property type="component" value="Unassembled WGS sequence"/>
</dbReference>
<name>A0A8J5H6X6_ZINOF</name>
<dbReference type="EMBL" id="JACMSC010000007">
    <property type="protein sequence ID" value="KAG6513354.1"/>
    <property type="molecule type" value="Genomic_DNA"/>
</dbReference>
<protein>
    <submittedName>
        <fullName evidence="2">Uncharacterized protein</fullName>
    </submittedName>
</protein>
<accession>A0A8J5H6X6</accession>
<evidence type="ECO:0000313" key="2">
    <source>
        <dbReference type="EMBL" id="KAG6513354.1"/>
    </source>
</evidence>
<keyword evidence="3" id="KW-1185">Reference proteome</keyword>